<reference evidence="2 3" key="1">
    <citation type="submission" date="2020-08" db="EMBL/GenBank/DDBJ databases">
        <title>Sequencing the genomes of 1000 actinobacteria strains.</title>
        <authorList>
            <person name="Klenk H.-P."/>
        </authorList>
    </citation>
    <scope>NUCLEOTIDE SEQUENCE [LARGE SCALE GENOMIC DNA]</scope>
    <source>
        <strain evidence="2 3">DSM 12511</strain>
    </source>
</reference>
<comment type="caution">
    <text evidence="2">The sequence shown here is derived from an EMBL/GenBank/DDBJ whole genome shotgun (WGS) entry which is preliminary data.</text>
</comment>
<name>A0A7X0FNH7_9MICO</name>
<dbReference type="RefSeq" id="WP_184749564.1">
    <property type="nucleotide sequence ID" value="NZ_BAAAJR010000003.1"/>
</dbReference>
<evidence type="ECO:0000313" key="2">
    <source>
        <dbReference type="EMBL" id="MBB6390295.1"/>
    </source>
</evidence>
<dbReference type="InterPro" id="IPR007922">
    <property type="entry name" value="DciA-like"/>
</dbReference>
<organism evidence="2 3">
    <name type="scientific">Microbacterium thalassium</name>
    <dbReference type="NCBI Taxonomy" id="362649"/>
    <lineage>
        <taxon>Bacteria</taxon>
        <taxon>Bacillati</taxon>
        <taxon>Actinomycetota</taxon>
        <taxon>Actinomycetes</taxon>
        <taxon>Micrococcales</taxon>
        <taxon>Microbacteriaceae</taxon>
        <taxon>Microbacterium</taxon>
    </lineage>
</organism>
<proteinExistence type="predicted"/>
<protein>
    <submittedName>
        <fullName evidence="2">Putative nucleic acid-binding Zn ribbon protein</fullName>
    </submittedName>
</protein>
<dbReference type="PANTHER" id="PTHR36456">
    <property type="entry name" value="UPF0232 PROTEIN SCO3875"/>
    <property type="match status" value="1"/>
</dbReference>
<evidence type="ECO:0000256" key="1">
    <source>
        <dbReference type="SAM" id="MobiDB-lite"/>
    </source>
</evidence>
<sequence length="174" mass="19591">MTDDERDAESSADAGTVPETIATYLRLRGLEPSPRAYRRRRRRRGADDDENQPFTGGRDPHGLGDVISNLTRESGWDPQLAREDVVRAWDEVAGEDTARRTRPVAFHDGVLTVQADSTAWAKQLQLMRAHILTEIMRRFPEAGVETIRFIGPDVPSWKWGPRAIPGRGPRDTYG</sequence>
<accession>A0A7X0FNH7</accession>
<dbReference type="Proteomes" id="UP000537775">
    <property type="component" value="Unassembled WGS sequence"/>
</dbReference>
<evidence type="ECO:0000313" key="3">
    <source>
        <dbReference type="Proteomes" id="UP000537775"/>
    </source>
</evidence>
<feature type="region of interest" description="Disordered" evidence="1">
    <location>
        <begin position="1"/>
        <end position="68"/>
    </location>
</feature>
<dbReference type="PANTHER" id="PTHR36456:SF1">
    <property type="entry name" value="UPF0232 PROTEIN SCO3875"/>
    <property type="match status" value="1"/>
</dbReference>
<keyword evidence="3" id="KW-1185">Reference proteome</keyword>
<dbReference type="EMBL" id="JACHML010000001">
    <property type="protein sequence ID" value="MBB6390295.1"/>
    <property type="molecule type" value="Genomic_DNA"/>
</dbReference>
<dbReference type="AlphaFoldDB" id="A0A7X0FNH7"/>
<dbReference type="Pfam" id="PF05258">
    <property type="entry name" value="DciA"/>
    <property type="match status" value="1"/>
</dbReference>
<gene>
    <name evidence="2" type="ORF">HD594_000608</name>
</gene>